<dbReference type="AlphaFoldDB" id="A0AAD9LMM0"/>
<dbReference type="GO" id="GO:0005576">
    <property type="term" value="C:extracellular region"/>
    <property type="evidence" value="ECO:0007669"/>
    <property type="project" value="UniProtKB-SubCell"/>
</dbReference>
<feature type="signal peptide" evidence="5">
    <location>
        <begin position="1"/>
        <end position="21"/>
    </location>
</feature>
<gene>
    <name evidence="6" type="ORF">P3T76_007437</name>
</gene>
<sequence>MRLTYILAVSVVATLHASTTAFSSAQDANVAIENGVVPAIVDPTPVEGGRMLRRVDNDYDDLDGDDLDDDDLEEERGFGDVVKKLNPVTAAKKSAKKTAEQSAKIKEALKDAADYQKMIEKAREAVYKK</sequence>
<protein>
    <recommendedName>
        <fullName evidence="5">RxLR effector protein</fullName>
    </recommendedName>
</protein>
<comment type="similarity">
    <text evidence="2 5">Belongs to the RxLR effector family.</text>
</comment>
<dbReference type="InterPro" id="IPR031825">
    <property type="entry name" value="RXLR"/>
</dbReference>
<name>A0AAD9LMM0_9STRA</name>
<evidence type="ECO:0000256" key="5">
    <source>
        <dbReference type="RuleBase" id="RU367124"/>
    </source>
</evidence>
<evidence type="ECO:0000313" key="7">
    <source>
        <dbReference type="Proteomes" id="UP001259832"/>
    </source>
</evidence>
<keyword evidence="7" id="KW-1185">Reference proteome</keyword>
<comment type="subcellular location">
    <subcellularLocation>
        <location evidence="1 5">Secreted</location>
    </subcellularLocation>
</comment>
<keyword evidence="4 5" id="KW-0732">Signal</keyword>
<evidence type="ECO:0000256" key="3">
    <source>
        <dbReference type="ARBA" id="ARBA00022525"/>
    </source>
</evidence>
<comment type="caution">
    <text evidence="6">The sequence shown here is derived from an EMBL/GenBank/DDBJ whole genome shotgun (WGS) entry which is preliminary data.</text>
</comment>
<keyword evidence="3 5" id="KW-0964">Secreted</keyword>
<feature type="chain" id="PRO_5041766443" description="RxLR effector protein" evidence="5">
    <location>
        <begin position="22"/>
        <end position="129"/>
    </location>
</feature>
<evidence type="ECO:0000256" key="1">
    <source>
        <dbReference type="ARBA" id="ARBA00004613"/>
    </source>
</evidence>
<accession>A0AAD9LMM0</accession>
<reference evidence="6" key="1">
    <citation type="submission" date="2023-08" db="EMBL/GenBank/DDBJ databases">
        <title>Reference Genome Resource for the Citrus Pathogen Phytophthora citrophthora.</title>
        <authorList>
            <person name="Moller H."/>
            <person name="Coetzee B."/>
            <person name="Rose L.J."/>
            <person name="Van Niekerk J.M."/>
        </authorList>
    </citation>
    <scope>NUCLEOTIDE SEQUENCE</scope>
    <source>
        <strain evidence="6">STE-U-9442</strain>
    </source>
</reference>
<evidence type="ECO:0000313" key="6">
    <source>
        <dbReference type="EMBL" id="KAK1941571.1"/>
    </source>
</evidence>
<comment type="function">
    <text evidence="5">Effector that suppresses plant defense responses during pathogen infection.</text>
</comment>
<evidence type="ECO:0000256" key="4">
    <source>
        <dbReference type="ARBA" id="ARBA00022729"/>
    </source>
</evidence>
<dbReference type="Pfam" id="PF16810">
    <property type="entry name" value="RXLR"/>
    <property type="match status" value="1"/>
</dbReference>
<comment type="domain">
    <text evidence="5">The RxLR-dEER motif acts to carry the protein into the host cell cytoplasm through binding to cell surface phosphatidylinositol-3-phosphate.</text>
</comment>
<dbReference type="Proteomes" id="UP001259832">
    <property type="component" value="Unassembled WGS sequence"/>
</dbReference>
<evidence type="ECO:0000256" key="2">
    <source>
        <dbReference type="ARBA" id="ARBA00010400"/>
    </source>
</evidence>
<proteinExistence type="inferred from homology"/>
<organism evidence="6 7">
    <name type="scientific">Phytophthora citrophthora</name>
    <dbReference type="NCBI Taxonomy" id="4793"/>
    <lineage>
        <taxon>Eukaryota</taxon>
        <taxon>Sar</taxon>
        <taxon>Stramenopiles</taxon>
        <taxon>Oomycota</taxon>
        <taxon>Peronosporomycetes</taxon>
        <taxon>Peronosporales</taxon>
        <taxon>Peronosporaceae</taxon>
        <taxon>Phytophthora</taxon>
    </lineage>
</organism>
<dbReference type="EMBL" id="JASMQC010000012">
    <property type="protein sequence ID" value="KAK1941571.1"/>
    <property type="molecule type" value="Genomic_DNA"/>
</dbReference>